<sequence length="253" mass="25560">MEMMMPHSPTLSALLVAGLALSTAACSRDANDAAPASNTSATQDWSTLKNFTAIDATGPDDVAVMIGDSYSVKAEGDPKAIEQLDIMVKGDRLVIGRKSNGNWSWGRKDDNEGATIRVTMPTIRAAALTGAGDFTLDRAEGDALDLSLTGAGDFDIGAVKLRSLKTDITGAGSIKISGTADEGKLAITGAGDIEADGLKLGKADVSILGAGNIAFASDGAVAISIMGPGDVTVKGKAQCTTSGTGPGEARCAP</sequence>
<proteinExistence type="predicted"/>
<evidence type="ECO:0000313" key="4">
    <source>
        <dbReference type="Proteomes" id="UP000283469"/>
    </source>
</evidence>
<evidence type="ECO:0000256" key="1">
    <source>
        <dbReference type="SAM" id="SignalP"/>
    </source>
</evidence>
<keyword evidence="4" id="KW-1185">Reference proteome</keyword>
<reference evidence="3 4" key="1">
    <citation type="submission" date="2018-08" db="EMBL/GenBank/DDBJ databases">
        <title>Sphingobium sp. EO9.</title>
        <authorList>
            <person name="Park Y."/>
            <person name="Kim K.H."/>
            <person name="Jeon C.O."/>
        </authorList>
    </citation>
    <scope>NUCLEOTIDE SEQUENCE [LARGE SCALE GENOMIC DNA]</scope>
    <source>
        <strain evidence="3 4">EO9</strain>
    </source>
</reference>
<evidence type="ECO:0000313" key="3">
    <source>
        <dbReference type="EMBL" id="RJG55414.1"/>
    </source>
</evidence>
<dbReference type="AlphaFoldDB" id="A0A418YTM8"/>
<name>A0A418YTM8_9SPHN</name>
<feature type="domain" description="Putative auto-transporter adhesin head GIN" evidence="2">
    <location>
        <begin position="50"/>
        <end position="237"/>
    </location>
</feature>
<dbReference type="RefSeq" id="WP_119745298.1">
    <property type="nucleotide sequence ID" value="NZ_QVRA01000006.1"/>
</dbReference>
<dbReference type="Gene3D" id="2.160.20.120">
    <property type="match status" value="1"/>
</dbReference>
<dbReference type="OrthoDB" id="7841570at2"/>
<feature type="chain" id="PRO_5019021382" evidence="1">
    <location>
        <begin position="28"/>
        <end position="253"/>
    </location>
</feature>
<organism evidence="3 4">
    <name type="scientific">Sphingobium terrigena</name>
    <dbReference type="NCBI Taxonomy" id="2304063"/>
    <lineage>
        <taxon>Bacteria</taxon>
        <taxon>Pseudomonadati</taxon>
        <taxon>Pseudomonadota</taxon>
        <taxon>Alphaproteobacteria</taxon>
        <taxon>Sphingomonadales</taxon>
        <taxon>Sphingomonadaceae</taxon>
        <taxon>Sphingobium</taxon>
    </lineage>
</organism>
<evidence type="ECO:0000259" key="2">
    <source>
        <dbReference type="Pfam" id="PF10988"/>
    </source>
</evidence>
<feature type="signal peptide" evidence="1">
    <location>
        <begin position="1"/>
        <end position="27"/>
    </location>
</feature>
<protein>
    <submittedName>
        <fullName evidence="3">DUF2807 domain-containing protein</fullName>
    </submittedName>
</protein>
<dbReference type="Pfam" id="PF10988">
    <property type="entry name" value="DUF2807"/>
    <property type="match status" value="1"/>
</dbReference>
<gene>
    <name evidence="3" type="ORF">D0Z70_08375</name>
</gene>
<accession>A0A418YTM8</accession>
<keyword evidence="1" id="KW-0732">Signal</keyword>
<dbReference type="Proteomes" id="UP000283469">
    <property type="component" value="Unassembled WGS sequence"/>
</dbReference>
<dbReference type="InterPro" id="IPR021255">
    <property type="entry name" value="DUF2807"/>
</dbReference>
<dbReference type="EMBL" id="QVRA01000006">
    <property type="protein sequence ID" value="RJG55414.1"/>
    <property type="molecule type" value="Genomic_DNA"/>
</dbReference>
<comment type="caution">
    <text evidence="3">The sequence shown here is derived from an EMBL/GenBank/DDBJ whole genome shotgun (WGS) entry which is preliminary data.</text>
</comment>